<feature type="region of interest" description="Disordered" evidence="1">
    <location>
        <begin position="1"/>
        <end position="92"/>
    </location>
</feature>
<evidence type="ECO:0000313" key="3">
    <source>
        <dbReference type="Proteomes" id="UP001214094"/>
    </source>
</evidence>
<feature type="compositionally biased region" description="Polar residues" evidence="1">
    <location>
        <begin position="1"/>
        <end position="11"/>
    </location>
</feature>
<dbReference type="GeneID" id="29519131"/>
<name>A0ABY8HC67_ENSAD</name>
<dbReference type="EMBL" id="CP121308">
    <property type="protein sequence ID" value="WFP89687.1"/>
    <property type="molecule type" value="Genomic_DNA"/>
</dbReference>
<feature type="region of interest" description="Disordered" evidence="1">
    <location>
        <begin position="132"/>
        <end position="161"/>
    </location>
</feature>
<dbReference type="RefSeq" id="WP_034797809.1">
    <property type="nucleotide sequence ID" value="NZ_CP015880.1"/>
</dbReference>
<dbReference type="Proteomes" id="UP001214094">
    <property type="component" value="Chromosome"/>
</dbReference>
<proteinExistence type="predicted"/>
<evidence type="ECO:0000313" key="2">
    <source>
        <dbReference type="EMBL" id="WFP89687.1"/>
    </source>
</evidence>
<feature type="compositionally biased region" description="Acidic residues" evidence="1">
    <location>
        <begin position="29"/>
        <end position="75"/>
    </location>
</feature>
<evidence type="ECO:0000256" key="1">
    <source>
        <dbReference type="SAM" id="MobiDB-lite"/>
    </source>
</evidence>
<protein>
    <submittedName>
        <fullName evidence="2">Uncharacterized protein</fullName>
    </submittedName>
</protein>
<sequence>MSNLTRTSALTRSVLAAISGKKGSRLEEERPEELEEEETAEGTEDETSAEDDVTDPEAETEEEDTSAETDEDETDEGKTTSASAIRRAEQGRIRSILTHPKAESNPGLANELAFGSKFYTAREAGALLASAGGGGSSLGARMKGKTPKLGAGTPGGGKSSERQAVIAGIGNTIKAIHGRNRKGA</sequence>
<accession>A0ABY8HC67</accession>
<reference evidence="2 3" key="1">
    <citation type="submission" date="2023-03" db="EMBL/GenBank/DDBJ databases">
        <title>Comparative genome and transcriptome analysis combination mining strategies for increasing vitamin B12 production of Ensifer adhaerens strain.</title>
        <authorList>
            <person name="Yongheng L."/>
        </authorList>
    </citation>
    <scope>NUCLEOTIDE SEQUENCE [LARGE SCALE GENOMIC DNA]</scope>
    <source>
        <strain evidence="2 3">Casida A-T305</strain>
    </source>
</reference>
<organism evidence="2 3">
    <name type="scientific">Ensifer adhaerens</name>
    <name type="common">Sinorhizobium morelense</name>
    <dbReference type="NCBI Taxonomy" id="106592"/>
    <lineage>
        <taxon>Bacteria</taxon>
        <taxon>Pseudomonadati</taxon>
        <taxon>Pseudomonadota</taxon>
        <taxon>Alphaproteobacteria</taxon>
        <taxon>Hyphomicrobiales</taxon>
        <taxon>Rhizobiaceae</taxon>
        <taxon>Sinorhizobium/Ensifer group</taxon>
        <taxon>Ensifer</taxon>
    </lineage>
</organism>
<keyword evidence="3" id="KW-1185">Reference proteome</keyword>
<gene>
    <name evidence="2" type="ORF">P4B07_14095</name>
</gene>